<protein>
    <recommendedName>
        <fullName evidence="2">chitinase</fullName>
        <ecNumber evidence="2">3.2.1.14</ecNumber>
    </recommendedName>
</protein>
<feature type="non-terminal residue" evidence="11">
    <location>
        <position position="1"/>
    </location>
</feature>
<evidence type="ECO:0000313" key="11">
    <source>
        <dbReference type="EMBL" id="KAK9760247.1"/>
    </source>
</evidence>
<evidence type="ECO:0000256" key="5">
    <source>
        <dbReference type="ARBA" id="ARBA00023277"/>
    </source>
</evidence>
<dbReference type="SUPFAM" id="SSF51445">
    <property type="entry name" value="(Trans)glycosidases"/>
    <property type="match status" value="1"/>
</dbReference>
<comment type="similarity">
    <text evidence="9">Belongs to the glycosyl hydrolase 18 family.</text>
</comment>
<evidence type="ECO:0000256" key="1">
    <source>
        <dbReference type="ARBA" id="ARBA00000822"/>
    </source>
</evidence>
<keyword evidence="3 8" id="KW-0378">Hydrolase</keyword>
<keyword evidence="12" id="KW-1185">Reference proteome</keyword>
<dbReference type="SMART" id="SM00495">
    <property type="entry name" value="ChtBD3"/>
    <property type="match status" value="2"/>
</dbReference>
<dbReference type="InterPro" id="IPR001223">
    <property type="entry name" value="Glyco_hydro18_cat"/>
</dbReference>
<reference evidence="11 12" key="1">
    <citation type="submission" date="2023-04" db="EMBL/GenBank/DDBJ databases">
        <title>Genome of Basidiobolus ranarum AG-B5.</title>
        <authorList>
            <person name="Stajich J.E."/>
            <person name="Carter-House D."/>
            <person name="Gryganskyi A."/>
        </authorList>
    </citation>
    <scope>NUCLEOTIDE SEQUENCE [LARGE SCALE GENOMIC DNA]</scope>
    <source>
        <strain evidence="11 12">AG-B5</strain>
    </source>
</reference>
<dbReference type="InterPro" id="IPR050542">
    <property type="entry name" value="Glycosyl_Hydrlase18_Chitinase"/>
</dbReference>
<sequence>GQNSYGGGGGNSTGWQRDLAYYCQDDTLDVIPLAFLNTFFGQGGLPALNLANTCNLKDNATFPSTGLLNCPIVSNDIKFCQSRGKSIILSLGGAGGSYGFQNDTQAQEFATQIWNLFLGGKSDTRPFGDTVLDGVDLDIEGGGPTGYVAFINQLRSYYAQDKSKKYLITGAPQCVYPDGQLSSTLNNAWFDLVFVQFYNNPCGLQYYDNYQAWNYGVWDYWATHISPNPQVKVFIGAPAAPSAAGSGYVPLSQLQIIAEETRGNFSSFGGIMFWDVSQAWNNQVGGMNYGQGTKQFLKNNGGCNVEPKLPSCNSVPAWDASGSYPGGSTVAYEGYIWKSLWWVQGQAPAAGSGYWNAISGCSGDIATTIPSTAILSSTPSTPTESSSVSSINPIASSLPTSPPTTTSVTPNVPSYTTCTGISAWNSSTVYTGPQKVVYNEHLWQAKWWSQNNIPGNNGEDVWIDLGPCSNALQKLDK</sequence>
<evidence type="ECO:0000256" key="3">
    <source>
        <dbReference type="ARBA" id="ARBA00022801"/>
    </source>
</evidence>
<accession>A0ABR2WFF8</accession>
<dbReference type="SUPFAM" id="SSF51055">
    <property type="entry name" value="Carbohydrate binding domain"/>
    <property type="match status" value="2"/>
</dbReference>
<dbReference type="Proteomes" id="UP001479436">
    <property type="component" value="Unassembled WGS sequence"/>
</dbReference>
<dbReference type="Pfam" id="PF00704">
    <property type="entry name" value="Glyco_hydro_18"/>
    <property type="match status" value="1"/>
</dbReference>
<keyword evidence="4" id="KW-0146">Chitin degradation</keyword>
<feature type="domain" description="GH18" evidence="10">
    <location>
        <begin position="1"/>
        <end position="300"/>
    </location>
</feature>
<evidence type="ECO:0000256" key="7">
    <source>
        <dbReference type="ARBA" id="ARBA00023326"/>
    </source>
</evidence>
<dbReference type="PROSITE" id="PS51910">
    <property type="entry name" value="GH18_2"/>
    <property type="match status" value="1"/>
</dbReference>
<dbReference type="InterPro" id="IPR036573">
    <property type="entry name" value="CBM_sf_5/12"/>
</dbReference>
<evidence type="ECO:0000256" key="4">
    <source>
        <dbReference type="ARBA" id="ARBA00023024"/>
    </source>
</evidence>
<keyword evidence="7" id="KW-0624">Polysaccharide degradation</keyword>
<dbReference type="PROSITE" id="PS01095">
    <property type="entry name" value="GH18_1"/>
    <property type="match status" value="1"/>
</dbReference>
<evidence type="ECO:0000259" key="10">
    <source>
        <dbReference type="PROSITE" id="PS51910"/>
    </source>
</evidence>
<dbReference type="EMBL" id="JASJQH010002373">
    <property type="protein sequence ID" value="KAK9760247.1"/>
    <property type="molecule type" value="Genomic_DNA"/>
</dbReference>
<comment type="caution">
    <text evidence="11">The sequence shown here is derived from an EMBL/GenBank/DDBJ whole genome shotgun (WGS) entry which is preliminary data.</text>
</comment>
<dbReference type="PANTHER" id="PTHR45708">
    <property type="entry name" value="ENDOCHITINASE"/>
    <property type="match status" value="1"/>
</dbReference>
<gene>
    <name evidence="11" type="primary">CHT2_13</name>
    <name evidence="11" type="ORF">K7432_015953</name>
</gene>
<evidence type="ECO:0000313" key="12">
    <source>
        <dbReference type="Proteomes" id="UP001479436"/>
    </source>
</evidence>
<dbReference type="InterPro" id="IPR003610">
    <property type="entry name" value="CBM5/12"/>
</dbReference>
<dbReference type="CDD" id="cd12215">
    <property type="entry name" value="ChiC_BD"/>
    <property type="match status" value="2"/>
</dbReference>
<dbReference type="InterPro" id="IPR017853">
    <property type="entry name" value="GH"/>
</dbReference>
<evidence type="ECO:0000256" key="2">
    <source>
        <dbReference type="ARBA" id="ARBA00012729"/>
    </source>
</evidence>
<evidence type="ECO:0000256" key="8">
    <source>
        <dbReference type="RuleBase" id="RU000489"/>
    </source>
</evidence>
<dbReference type="PANTHER" id="PTHR45708:SF49">
    <property type="entry name" value="ENDOCHITINASE"/>
    <property type="match status" value="1"/>
</dbReference>
<keyword evidence="5" id="KW-0119">Carbohydrate metabolism</keyword>
<keyword evidence="6 8" id="KW-0326">Glycosidase</keyword>
<name>A0ABR2WFF8_9FUNG</name>
<dbReference type="Gene3D" id="2.10.10.20">
    <property type="entry name" value="Carbohydrate-binding module superfamily 5/12"/>
    <property type="match status" value="2"/>
</dbReference>
<evidence type="ECO:0000256" key="9">
    <source>
        <dbReference type="RuleBase" id="RU004453"/>
    </source>
</evidence>
<comment type="catalytic activity">
    <reaction evidence="1">
        <text>Random endo-hydrolysis of N-acetyl-beta-D-glucosaminide (1-&gt;4)-beta-linkages in chitin and chitodextrins.</text>
        <dbReference type="EC" id="3.2.1.14"/>
    </reaction>
</comment>
<dbReference type="EC" id="3.2.1.14" evidence="2"/>
<evidence type="ECO:0000256" key="6">
    <source>
        <dbReference type="ARBA" id="ARBA00023295"/>
    </source>
</evidence>
<dbReference type="InterPro" id="IPR001579">
    <property type="entry name" value="Glyco_hydro_18_chit_AS"/>
</dbReference>
<proteinExistence type="inferred from homology"/>
<dbReference type="GO" id="GO:0008843">
    <property type="term" value="F:endochitinase activity"/>
    <property type="evidence" value="ECO:0007669"/>
    <property type="project" value="UniProtKB-EC"/>
</dbReference>
<dbReference type="Gene3D" id="3.20.20.80">
    <property type="entry name" value="Glycosidases"/>
    <property type="match status" value="1"/>
</dbReference>
<organism evidence="11 12">
    <name type="scientific">Basidiobolus ranarum</name>
    <dbReference type="NCBI Taxonomy" id="34480"/>
    <lineage>
        <taxon>Eukaryota</taxon>
        <taxon>Fungi</taxon>
        <taxon>Fungi incertae sedis</taxon>
        <taxon>Zoopagomycota</taxon>
        <taxon>Entomophthoromycotina</taxon>
        <taxon>Basidiobolomycetes</taxon>
        <taxon>Basidiobolales</taxon>
        <taxon>Basidiobolaceae</taxon>
        <taxon>Basidiobolus</taxon>
    </lineage>
</organism>